<comment type="caution">
    <text evidence="2">The sequence shown here is derived from an EMBL/GenBank/DDBJ whole genome shotgun (WGS) entry which is preliminary data.</text>
</comment>
<accession>A0A645EN65</accession>
<keyword evidence="1" id="KW-0472">Membrane</keyword>
<name>A0A645EN65_9ZZZZ</name>
<proteinExistence type="predicted"/>
<feature type="transmembrane region" description="Helical" evidence="1">
    <location>
        <begin position="109"/>
        <end position="129"/>
    </location>
</feature>
<keyword evidence="1" id="KW-0812">Transmembrane</keyword>
<feature type="transmembrane region" description="Helical" evidence="1">
    <location>
        <begin position="178"/>
        <end position="202"/>
    </location>
</feature>
<dbReference type="AlphaFoldDB" id="A0A645EN65"/>
<keyword evidence="1" id="KW-1133">Transmembrane helix</keyword>
<reference evidence="2" key="1">
    <citation type="submission" date="2019-08" db="EMBL/GenBank/DDBJ databases">
        <authorList>
            <person name="Kucharzyk K."/>
            <person name="Murdoch R.W."/>
            <person name="Higgins S."/>
            <person name="Loffler F."/>
        </authorList>
    </citation>
    <scope>NUCLEOTIDE SEQUENCE</scope>
</reference>
<dbReference type="InterPro" id="IPR038377">
    <property type="entry name" value="Na/Glc_symporter_sf"/>
</dbReference>
<feature type="transmembrane region" description="Helical" evidence="1">
    <location>
        <begin position="38"/>
        <end position="57"/>
    </location>
</feature>
<organism evidence="2">
    <name type="scientific">bioreactor metagenome</name>
    <dbReference type="NCBI Taxonomy" id="1076179"/>
    <lineage>
        <taxon>unclassified sequences</taxon>
        <taxon>metagenomes</taxon>
        <taxon>ecological metagenomes</taxon>
    </lineage>
</organism>
<evidence type="ECO:0000313" key="2">
    <source>
        <dbReference type="EMBL" id="MPN02702.1"/>
    </source>
</evidence>
<evidence type="ECO:0000256" key="1">
    <source>
        <dbReference type="SAM" id="Phobius"/>
    </source>
</evidence>
<dbReference type="EMBL" id="VSSQ01048648">
    <property type="protein sequence ID" value="MPN02702.1"/>
    <property type="molecule type" value="Genomic_DNA"/>
</dbReference>
<feature type="transmembrane region" description="Helical" evidence="1">
    <location>
        <begin position="214"/>
        <end position="245"/>
    </location>
</feature>
<feature type="transmembrane region" description="Helical" evidence="1">
    <location>
        <begin position="6"/>
        <end position="31"/>
    </location>
</feature>
<protein>
    <submittedName>
        <fullName evidence="2">Uncharacterized protein</fullName>
    </submittedName>
</protein>
<sequence>MAQLDYIQLFVALMTTMWLGGCGPVMIFGLYSRFGTTAGAWVSLVTGMVMAVGGMVVQRNWADHVYPWLEDNNLVAAVGNILSTVSSPLNPYVVWTMNPVKCPVNSYEIYMITMLTTLVLYCAVSWLTCKEPFNLDRMLHRGIYDLEGTKKIKTAWTFRTVFSKLIGITSEYSSGDKVIAWSFFVYSLIYKFLLAFVLVVVWNRFSPWPIEWWGHYFFIVTLLVPGIVAAISAFWFGIGGGVDLYRLFRDLRRRVANPLDDGRVEGHVSLADKAELEKVDRAAEK</sequence>
<dbReference type="Gene3D" id="1.20.1730.10">
    <property type="entry name" value="Sodium/glucose cotransporter"/>
    <property type="match status" value="1"/>
</dbReference>
<gene>
    <name evidence="2" type="ORF">SDC9_149918</name>
</gene>